<keyword evidence="1 2" id="KW-0103">Bromodomain</keyword>
<dbReference type="InterPro" id="IPR036427">
    <property type="entry name" value="Bromodomain-like_sf"/>
</dbReference>
<dbReference type="PANTHER" id="PTHR47809">
    <property type="entry name" value="DNA-BINDING BROMODOMAIN-CONTAINING PROTEIN"/>
    <property type="match status" value="1"/>
</dbReference>
<name>A0A7N0U466_KALFE</name>
<dbReference type="Pfam" id="PF03004">
    <property type="entry name" value="Transposase_24"/>
    <property type="match status" value="1"/>
</dbReference>
<feature type="region of interest" description="Disordered" evidence="4">
    <location>
        <begin position="436"/>
        <end position="455"/>
    </location>
</feature>
<feature type="region of interest" description="Disordered" evidence="4">
    <location>
        <begin position="812"/>
        <end position="840"/>
    </location>
</feature>
<feature type="domain" description="Bromo" evidence="5">
    <location>
        <begin position="181"/>
        <end position="254"/>
    </location>
</feature>
<dbReference type="InterPro" id="IPR004252">
    <property type="entry name" value="Probable_transposase_24"/>
</dbReference>
<feature type="coiled-coil region" evidence="3">
    <location>
        <begin position="754"/>
        <end position="788"/>
    </location>
</feature>
<dbReference type="PRINTS" id="PR00503">
    <property type="entry name" value="BROMODOMAIN"/>
</dbReference>
<dbReference type="Gene3D" id="1.20.920.10">
    <property type="entry name" value="Bromodomain-like"/>
    <property type="match status" value="1"/>
</dbReference>
<dbReference type="PANTHER" id="PTHR47809:SF3">
    <property type="entry name" value="CHROMATIN REMODELER BROMODOMAIN FAMILY"/>
    <property type="match status" value="1"/>
</dbReference>
<evidence type="ECO:0000259" key="5">
    <source>
        <dbReference type="PROSITE" id="PS50014"/>
    </source>
</evidence>
<reference evidence="6" key="1">
    <citation type="submission" date="2021-01" db="UniProtKB">
        <authorList>
            <consortium name="EnsemblPlants"/>
        </authorList>
    </citation>
    <scope>IDENTIFICATION</scope>
</reference>
<evidence type="ECO:0000313" key="7">
    <source>
        <dbReference type="Proteomes" id="UP000594263"/>
    </source>
</evidence>
<dbReference type="PROSITE" id="PS50014">
    <property type="entry name" value="BROMODOMAIN_2"/>
    <property type="match status" value="1"/>
</dbReference>
<dbReference type="OMA" id="ANAINHQ"/>
<organism evidence="6 7">
    <name type="scientific">Kalanchoe fedtschenkoi</name>
    <name type="common">Lavender scallops</name>
    <name type="synonym">South American air plant</name>
    <dbReference type="NCBI Taxonomy" id="63787"/>
    <lineage>
        <taxon>Eukaryota</taxon>
        <taxon>Viridiplantae</taxon>
        <taxon>Streptophyta</taxon>
        <taxon>Embryophyta</taxon>
        <taxon>Tracheophyta</taxon>
        <taxon>Spermatophyta</taxon>
        <taxon>Magnoliopsida</taxon>
        <taxon>eudicotyledons</taxon>
        <taxon>Gunneridae</taxon>
        <taxon>Pentapetalae</taxon>
        <taxon>Saxifragales</taxon>
        <taxon>Crassulaceae</taxon>
        <taxon>Kalanchoe</taxon>
    </lineage>
</organism>
<dbReference type="Pfam" id="PF00439">
    <property type="entry name" value="Bromodomain"/>
    <property type="match status" value="1"/>
</dbReference>
<feature type="region of interest" description="Disordered" evidence="4">
    <location>
        <begin position="317"/>
        <end position="423"/>
    </location>
</feature>
<dbReference type="SUPFAM" id="SSF47370">
    <property type="entry name" value="Bromodomain"/>
    <property type="match status" value="1"/>
</dbReference>
<protein>
    <recommendedName>
        <fullName evidence="5">Bromo domain-containing protein</fullName>
    </recommendedName>
</protein>
<dbReference type="EnsemblPlants" id="Kaladp0053s0506.1.v1.1">
    <property type="protein sequence ID" value="Kaladp0053s0506.1.v1.1"/>
    <property type="gene ID" value="Kaladp0053s0506.v1.1"/>
</dbReference>
<accession>A0A7N0U466</accession>
<evidence type="ECO:0000313" key="6">
    <source>
        <dbReference type="EnsemblPlants" id="Kaladp0053s0506.1.v1.1"/>
    </source>
</evidence>
<proteinExistence type="predicted"/>
<sequence>MIKRKRGRPKKLDPVRGEDLMNGNLANNVRSVFDEFDNAAANAINHQDIPRDAVRGSLVDDDDANLHIQNSHNKYASAFVIDTLVDTVIKRLAERGHPSGHQLSSGKLVEAGYRVSSGRKTSVLEKLPQRGQASSSALHHKVNGEIAHNRPPQMELQTRNHDCEYKQQELDRAKAVIAEVMGMHAAVPFNTPVDPIALGIPDYFDIVDTPMDFSTIYNNIENGVKYKNSDDILQDVEHIWKSCRQYYSKGDHIMDLMELVKKNFIKCWTSAGLHNKPERAGEPKRVLTKASMEPITSNIQQLQQDVFEQTLQVYGQSNLPDCPTPRPQLPIPGDDLGTDCADSLMKHKSVMDDGLQQDRDHSDHDTDERSDSLRGQSKANQHVLQPQQATGNYNHTYCPSSANEEESPTQHLANEDISCPDPAIDPYRRDNDHVNGNHLGHLTSSLDSQGEGGSVVPHAVLENTPNYSQTNELQPCFDALLPYPLPSDGDAGSSDFSSKKRRTRGPTKCLYVWSRREDKRIFVPINKLGEPIGSKAAKLSNFLGTIARDGRLVPLSYITWKKVPAEIQEKIWRLVQSKFDFDSEIRGWVFRNLATKFANWKAHLKSKHYNPHQTDEERLADRDKRVLPDQWQHLINFWNSEESQKQSERNKANRAKVKFCHTSGTKSFARLSEERAKHNGKEPTKAELFILTRTRKDGQPVNESSSMAISQLREKLAQLPDTVQNDDCVDDILFETIGQTKRSRTRISGRVETLTMASEIKRAAEEEVSQMRQKMELMEQKYKHMESLMNKVLSNIETSSTNEQVCGPATLLTEDAGAPGSPIDQIPTEQLPEMLASSEL</sequence>
<dbReference type="Proteomes" id="UP000594263">
    <property type="component" value="Unplaced"/>
</dbReference>
<evidence type="ECO:0000256" key="1">
    <source>
        <dbReference type="ARBA" id="ARBA00023117"/>
    </source>
</evidence>
<dbReference type="SMART" id="SM00297">
    <property type="entry name" value="BROMO"/>
    <property type="match status" value="1"/>
</dbReference>
<evidence type="ECO:0000256" key="3">
    <source>
        <dbReference type="SAM" id="Coils"/>
    </source>
</evidence>
<evidence type="ECO:0000256" key="4">
    <source>
        <dbReference type="SAM" id="MobiDB-lite"/>
    </source>
</evidence>
<dbReference type="Gramene" id="Kaladp0053s0506.1.v1.1">
    <property type="protein sequence ID" value="Kaladp0053s0506.1.v1.1"/>
    <property type="gene ID" value="Kaladp0053s0506.v1.1"/>
</dbReference>
<dbReference type="AlphaFoldDB" id="A0A7N0U466"/>
<keyword evidence="3" id="KW-0175">Coiled coil</keyword>
<feature type="compositionally biased region" description="Basic and acidic residues" evidence="4">
    <location>
        <begin position="356"/>
        <end position="372"/>
    </location>
</feature>
<evidence type="ECO:0000256" key="2">
    <source>
        <dbReference type="PROSITE-ProRule" id="PRU00035"/>
    </source>
</evidence>
<dbReference type="InterPro" id="IPR001487">
    <property type="entry name" value="Bromodomain"/>
</dbReference>
<keyword evidence="7" id="KW-1185">Reference proteome</keyword>
<feature type="compositionally biased region" description="Polar residues" evidence="4">
    <location>
        <begin position="373"/>
        <end position="402"/>
    </location>
</feature>